<dbReference type="RefSeq" id="WP_170847906.1">
    <property type="nucleotide sequence ID" value="NZ_BAABFM010000072.1"/>
</dbReference>
<evidence type="ECO:0000259" key="1">
    <source>
        <dbReference type="Pfam" id="PF12804"/>
    </source>
</evidence>
<name>A0A1I5E4V8_9FIRM</name>
<dbReference type="PANTHER" id="PTHR43777:SF1">
    <property type="entry name" value="MOLYBDENUM COFACTOR CYTIDYLYLTRANSFERASE"/>
    <property type="match status" value="1"/>
</dbReference>
<dbReference type="InterPro" id="IPR029044">
    <property type="entry name" value="Nucleotide-diphossugar_trans"/>
</dbReference>
<evidence type="ECO:0000313" key="2">
    <source>
        <dbReference type="EMBL" id="SFO06594.1"/>
    </source>
</evidence>
<feature type="domain" description="MobA-like NTP transferase" evidence="1">
    <location>
        <begin position="7"/>
        <end position="169"/>
    </location>
</feature>
<dbReference type="SUPFAM" id="SSF53448">
    <property type="entry name" value="Nucleotide-diphospho-sugar transferases"/>
    <property type="match status" value="1"/>
</dbReference>
<dbReference type="Proteomes" id="UP000198806">
    <property type="component" value="Unassembled WGS sequence"/>
</dbReference>
<gene>
    <name evidence="2" type="ORF">SAMN04489757_10822</name>
</gene>
<accession>A0A1I5E4V8</accession>
<proteinExistence type="predicted"/>
<keyword evidence="3" id="KW-1185">Reference proteome</keyword>
<dbReference type="CDD" id="cd04182">
    <property type="entry name" value="GT_2_like_f"/>
    <property type="match status" value="1"/>
</dbReference>
<dbReference type="GO" id="GO:0016779">
    <property type="term" value="F:nucleotidyltransferase activity"/>
    <property type="evidence" value="ECO:0007669"/>
    <property type="project" value="UniProtKB-KW"/>
</dbReference>
<dbReference type="AlphaFoldDB" id="A0A1I5E4V8"/>
<keyword evidence="2" id="KW-0808">Transferase</keyword>
<organism evidence="2 3">
    <name type="scientific">Anaerocolumna aminovalerica</name>
    <dbReference type="NCBI Taxonomy" id="1527"/>
    <lineage>
        <taxon>Bacteria</taxon>
        <taxon>Bacillati</taxon>
        <taxon>Bacillota</taxon>
        <taxon>Clostridia</taxon>
        <taxon>Lachnospirales</taxon>
        <taxon>Lachnospiraceae</taxon>
        <taxon>Anaerocolumna</taxon>
    </lineage>
</organism>
<dbReference type="STRING" id="1527.SAMN04489757_10822"/>
<protein>
    <submittedName>
        <fullName evidence="2">Molybdenum cofactor cytidylyltransferase</fullName>
    </submittedName>
</protein>
<keyword evidence="2" id="KW-0548">Nucleotidyltransferase</keyword>
<sequence>MKKIGIVLLAAGNSKRYGGIKLLDTMDGKKMYLHIFDHIREISGFTKVVVTQYEEIYEKALEYGYYPVKNPEPDIGISHSIHLGLHKILEIEPDVDGVLFSVCDQPYLKRSTLECLINNYIISEKELASVVHENTLGNPCIIGKKYFLDLFALDGDIGGKKVIKKHLDDVELIIAGDEKELIDIDIKQR</sequence>
<dbReference type="PANTHER" id="PTHR43777">
    <property type="entry name" value="MOLYBDENUM COFACTOR CYTIDYLYLTRANSFERASE"/>
    <property type="match status" value="1"/>
</dbReference>
<reference evidence="2 3" key="1">
    <citation type="submission" date="2016-10" db="EMBL/GenBank/DDBJ databases">
        <authorList>
            <person name="de Groot N.N."/>
        </authorList>
    </citation>
    <scope>NUCLEOTIDE SEQUENCE [LARGE SCALE GENOMIC DNA]</scope>
    <source>
        <strain evidence="2 3">DSM 1283</strain>
    </source>
</reference>
<dbReference type="InterPro" id="IPR025877">
    <property type="entry name" value="MobA-like_NTP_Trfase"/>
</dbReference>
<evidence type="ECO:0000313" key="3">
    <source>
        <dbReference type="Proteomes" id="UP000198806"/>
    </source>
</evidence>
<dbReference type="EMBL" id="FOWD01000008">
    <property type="protein sequence ID" value="SFO06594.1"/>
    <property type="molecule type" value="Genomic_DNA"/>
</dbReference>
<dbReference type="Gene3D" id="3.90.550.10">
    <property type="entry name" value="Spore Coat Polysaccharide Biosynthesis Protein SpsA, Chain A"/>
    <property type="match status" value="1"/>
</dbReference>
<dbReference type="Pfam" id="PF12804">
    <property type="entry name" value="NTP_transf_3"/>
    <property type="match status" value="1"/>
</dbReference>